<name>A0A382GG07_9ZZZZ</name>
<dbReference type="AlphaFoldDB" id="A0A382GG07"/>
<dbReference type="SMART" id="SM00748">
    <property type="entry name" value="HEPN"/>
    <property type="match status" value="1"/>
</dbReference>
<dbReference type="Gene3D" id="1.20.120.330">
    <property type="entry name" value="Nucleotidyltransferases domain 2"/>
    <property type="match status" value="1"/>
</dbReference>
<evidence type="ECO:0000313" key="2">
    <source>
        <dbReference type="EMBL" id="SVB73567.1"/>
    </source>
</evidence>
<dbReference type="EMBL" id="UINC01055086">
    <property type="protein sequence ID" value="SVB73567.1"/>
    <property type="molecule type" value="Genomic_DNA"/>
</dbReference>
<organism evidence="2">
    <name type="scientific">marine metagenome</name>
    <dbReference type="NCBI Taxonomy" id="408172"/>
    <lineage>
        <taxon>unclassified sequences</taxon>
        <taxon>metagenomes</taxon>
        <taxon>ecological metagenomes</taxon>
    </lineage>
</organism>
<dbReference type="SUPFAM" id="SSF81593">
    <property type="entry name" value="Nucleotidyltransferase substrate binding subunit/domain"/>
    <property type="match status" value="1"/>
</dbReference>
<accession>A0A382GG07</accession>
<feature type="non-terminal residue" evidence="2">
    <location>
        <position position="115"/>
    </location>
</feature>
<dbReference type="PROSITE" id="PS50910">
    <property type="entry name" value="HEPN"/>
    <property type="match status" value="1"/>
</dbReference>
<sequence>MDDANYLSEGSRFNMACFMGQQAAEKAVKAYLYHRGVEDVWGHSLIDLCEDAKLFEMFFDTIKGEARQLDKYHEITRYPSYLPSGIPSEAFDKIDADRSIELAQAVVDFVGERLG</sequence>
<evidence type="ECO:0000259" key="1">
    <source>
        <dbReference type="PROSITE" id="PS50910"/>
    </source>
</evidence>
<gene>
    <name evidence="2" type="ORF">METZ01_LOCUS226421</name>
</gene>
<protein>
    <recommendedName>
        <fullName evidence="1">HEPN domain-containing protein</fullName>
    </recommendedName>
</protein>
<proteinExistence type="predicted"/>
<feature type="domain" description="HEPN" evidence="1">
    <location>
        <begin position="1"/>
        <end position="106"/>
    </location>
</feature>
<dbReference type="InterPro" id="IPR007842">
    <property type="entry name" value="HEPN_dom"/>
</dbReference>
<dbReference type="Pfam" id="PF05168">
    <property type="entry name" value="HEPN"/>
    <property type="match status" value="1"/>
</dbReference>
<reference evidence="2" key="1">
    <citation type="submission" date="2018-05" db="EMBL/GenBank/DDBJ databases">
        <authorList>
            <person name="Lanie J.A."/>
            <person name="Ng W.-L."/>
            <person name="Kazmierczak K.M."/>
            <person name="Andrzejewski T.M."/>
            <person name="Davidsen T.M."/>
            <person name="Wayne K.J."/>
            <person name="Tettelin H."/>
            <person name="Glass J.I."/>
            <person name="Rusch D."/>
            <person name="Podicherti R."/>
            <person name="Tsui H.-C.T."/>
            <person name="Winkler M.E."/>
        </authorList>
    </citation>
    <scope>NUCLEOTIDE SEQUENCE</scope>
</reference>